<dbReference type="InterPro" id="IPR020472">
    <property type="entry name" value="WD40_PAC1"/>
</dbReference>
<feature type="repeat" description="WD" evidence="6">
    <location>
        <begin position="180"/>
        <end position="221"/>
    </location>
</feature>
<evidence type="ECO:0000256" key="3">
    <source>
        <dbReference type="ARBA" id="ARBA00022574"/>
    </source>
</evidence>
<comment type="similarity">
    <text evidence="2">Belongs to the WD repeat G protein beta family.</text>
</comment>
<feature type="repeat" description="WD" evidence="6">
    <location>
        <begin position="309"/>
        <end position="350"/>
    </location>
</feature>
<gene>
    <name evidence="8" type="ORF">CCH79_00002008</name>
</gene>
<dbReference type="SMART" id="SM00320">
    <property type="entry name" value="WD40"/>
    <property type="match status" value="7"/>
</dbReference>
<dbReference type="PROSITE" id="PS00678">
    <property type="entry name" value="WD_REPEATS_1"/>
    <property type="match status" value="1"/>
</dbReference>
<feature type="coiled-coil region" evidence="7">
    <location>
        <begin position="126"/>
        <end position="153"/>
    </location>
</feature>
<keyword evidence="4" id="KW-0677">Repeat</keyword>
<evidence type="ECO:0000256" key="5">
    <source>
        <dbReference type="ARBA" id="ARBA00023224"/>
    </source>
</evidence>
<proteinExistence type="inferred from homology"/>
<dbReference type="PANTHER" id="PTHR19850">
    <property type="entry name" value="GUANINE NUCLEOTIDE-BINDING PROTEIN BETA G PROTEIN BETA"/>
    <property type="match status" value="1"/>
</dbReference>
<dbReference type="Proteomes" id="UP000250572">
    <property type="component" value="Unassembled WGS sequence"/>
</dbReference>
<dbReference type="PRINTS" id="PR00319">
    <property type="entry name" value="GPROTEINB"/>
</dbReference>
<feature type="repeat" description="WD" evidence="6">
    <location>
        <begin position="453"/>
        <end position="485"/>
    </location>
</feature>
<dbReference type="InterPro" id="IPR001632">
    <property type="entry name" value="WD40_G-protein_beta-like"/>
</dbReference>
<keyword evidence="7" id="KW-0175">Coiled coil</keyword>
<dbReference type="InterPro" id="IPR015943">
    <property type="entry name" value="WD40/YVTN_repeat-like_dom_sf"/>
</dbReference>
<dbReference type="PROSITE" id="PS50294">
    <property type="entry name" value="WD_REPEATS_REGION"/>
    <property type="match status" value="4"/>
</dbReference>
<reference evidence="8 9" key="1">
    <citation type="journal article" date="2018" name="G3 (Bethesda)">
        <title>A High-Quality Reference Genome for the Invasive Mosquitofish Gambusia affinis Using a Chicago Library.</title>
        <authorList>
            <person name="Hoffberg S.L."/>
            <person name="Troendle N.J."/>
            <person name="Glenn T.C."/>
            <person name="Mahmud O."/>
            <person name="Louha S."/>
            <person name="Chalopin D."/>
            <person name="Bennetzen J.L."/>
            <person name="Mauricio R."/>
        </authorList>
    </citation>
    <scope>NUCLEOTIDE SEQUENCE [LARGE SCALE GENOMIC DNA]</scope>
    <source>
        <strain evidence="8">NE01/NJP1002.9</strain>
        <tissue evidence="8">Muscle</tissue>
    </source>
</reference>
<keyword evidence="5" id="KW-0807">Transducer</keyword>
<feature type="repeat" description="WD" evidence="6">
    <location>
        <begin position="268"/>
        <end position="308"/>
    </location>
</feature>
<evidence type="ECO:0000256" key="7">
    <source>
        <dbReference type="SAM" id="Coils"/>
    </source>
</evidence>
<comment type="caution">
    <text evidence="8">The sequence shown here is derived from an EMBL/GenBank/DDBJ whole genome shotgun (WGS) entry which is preliminary data.</text>
</comment>
<evidence type="ECO:0000256" key="4">
    <source>
        <dbReference type="ARBA" id="ARBA00022737"/>
    </source>
</evidence>
<keyword evidence="3 6" id="KW-0853">WD repeat</keyword>
<accession>A0A315VTS9</accession>
<protein>
    <submittedName>
        <fullName evidence="8">Uncharacterized protein</fullName>
    </submittedName>
</protein>
<sequence length="485" mass="52568">MKSGCFFPAAAAAYTSLDIYIWSIRQAAVKRICTSSPAADATTLLAQHQISASRGVGSPQGLWIPVILCWVYGMHALTAEGGKASTVLLSNASAQEESAEQLHREPSAADDTGTYHEIHLGVKAWKTSKMSELEQLRQEAEQLRNQIRDARKACGDSTLTQMAASLDPVGRIQMRTRRTLRGHLAKIYAMHWATDSKLLVSASQDGKLIVWDSHTTNKIHAIPLRSSWVMTCAYAPSGNYVACGGLDNICSIYCLKTREGNVRVSRELPGHTGYLSCCRFIDDNQIITSSGDTTCALWDIETSQQTTVFSGHSGDVMSLSLSPDLRTFVSGACDASAKLWDIRDSMCRQTFTGHESDINASCFFPNGSAFATGSDDATCRLFDLRADQELSIYCHDNIICGITSVAFSRSGRLLLAGYDDFNCNIWDAMKGDRAGGPQNQISSDNSASSAGVLAGHDNRVSCLGVTDDGMAACTGSWDSFLKIWN</sequence>
<dbReference type="InterPro" id="IPR016346">
    <property type="entry name" value="G-protein_beta_1-5"/>
</dbReference>
<evidence type="ECO:0000256" key="2">
    <source>
        <dbReference type="ARBA" id="ARBA00009768"/>
    </source>
</evidence>
<dbReference type="InterPro" id="IPR036322">
    <property type="entry name" value="WD40_repeat_dom_sf"/>
</dbReference>
<dbReference type="InterPro" id="IPR019775">
    <property type="entry name" value="WD40_repeat_CS"/>
</dbReference>
<dbReference type="EMBL" id="NHOQ01001678">
    <property type="protein sequence ID" value="PWA22814.1"/>
    <property type="molecule type" value="Genomic_DNA"/>
</dbReference>
<dbReference type="Pfam" id="PF25391">
    <property type="entry name" value="WD40_Gbeta"/>
    <property type="match status" value="1"/>
</dbReference>
<dbReference type="SUPFAM" id="SSF50978">
    <property type="entry name" value="WD40 repeat-like"/>
    <property type="match status" value="1"/>
</dbReference>
<keyword evidence="9" id="KW-1185">Reference proteome</keyword>
<feature type="repeat" description="WD" evidence="6">
    <location>
        <begin position="402"/>
        <end position="427"/>
    </location>
</feature>
<dbReference type="AlphaFoldDB" id="A0A315VTS9"/>
<evidence type="ECO:0000256" key="6">
    <source>
        <dbReference type="PROSITE-ProRule" id="PRU00221"/>
    </source>
</evidence>
<organism evidence="8 9">
    <name type="scientific">Gambusia affinis</name>
    <name type="common">Western mosquitofish</name>
    <name type="synonym">Heterandria affinis</name>
    <dbReference type="NCBI Taxonomy" id="33528"/>
    <lineage>
        <taxon>Eukaryota</taxon>
        <taxon>Metazoa</taxon>
        <taxon>Chordata</taxon>
        <taxon>Craniata</taxon>
        <taxon>Vertebrata</taxon>
        <taxon>Euteleostomi</taxon>
        <taxon>Actinopterygii</taxon>
        <taxon>Neopterygii</taxon>
        <taxon>Teleostei</taxon>
        <taxon>Neoteleostei</taxon>
        <taxon>Acanthomorphata</taxon>
        <taxon>Ovalentaria</taxon>
        <taxon>Atherinomorphae</taxon>
        <taxon>Cyprinodontiformes</taxon>
        <taxon>Poeciliidae</taxon>
        <taxon>Poeciliinae</taxon>
        <taxon>Gambusia</taxon>
    </lineage>
</organism>
<dbReference type="STRING" id="33528.ENSGAFP00000007690"/>
<name>A0A315VTS9_GAMAF</name>
<evidence type="ECO:0000313" key="9">
    <source>
        <dbReference type="Proteomes" id="UP000250572"/>
    </source>
</evidence>
<dbReference type="Gene3D" id="2.130.10.10">
    <property type="entry name" value="YVTN repeat-like/Quinoprotein amine dehydrogenase"/>
    <property type="match status" value="1"/>
</dbReference>
<dbReference type="PROSITE" id="PS50082">
    <property type="entry name" value="WD_REPEATS_2"/>
    <property type="match status" value="6"/>
</dbReference>
<evidence type="ECO:0000256" key="1">
    <source>
        <dbReference type="ARBA" id="ARBA00002002"/>
    </source>
</evidence>
<dbReference type="FunFam" id="2.130.10.10:FF:000007">
    <property type="entry name" value="Guanine nucleotide-binding protein G(I)/G(S)/G(T) subunit beta-1"/>
    <property type="match status" value="1"/>
</dbReference>
<dbReference type="InterPro" id="IPR001680">
    <property type="entry name" value="WD40_rpt"/>
</dbReference>
<dbReference type="GO" id="GO:0007165">
    <property type="term" value="P:signal transduction"/>
    <property type="evidence" value="ECO:0007669"/>
    <property type="project" value="UniProtKB-KW"/>
</dbReference>
<evidence type="ECO:0000313" key="8">
    <source>
        <dbReference type="EMBL" id="PWA22814.1"/>
    </source>
</evidence>
<comment type="function">
    <text evidence="1">Guanine nucleotide-binding proteins (G proteins) are involved as a modulator or transducer in various transmembrane signaling systems. The beta and gamma chains are required for the GTPase activity, for replacement of GDP by GTP, and for G protein-effector interaction.</text>
</comment>
<dbReference type="PRINTS" id="PR00320">
    <property type="entry name" value="GPROTEINBRPT"/>
</dbReference>
<feature type="repeat" description="WD" evidence="6">
    <location>
        <begin position="351"/>
        <end position="392"/>
    </location>
</feature>
<dbReference type="CDD" id="cd00200">
    <property type="entry name" value="WD40"/>
    <property type="match status" value="1"/>
</dbReference>